<dbReference type="HOGENOM" id="CLU_061385_1_0_9"/>
<dbReference type="AlphaFoldDB" id="K6P244"/>
<dbReference type="Proteomes" id="UP000005710">
    <property type="component" value="Unassembled WGS sequence"/>
</dbReference>
<dbReference type="InterPro" id="IPR001279">
    <property type="entry name" value="Metallo-B-lactamas"/>
</dbReference>
<dbReference type="InterPro" id="IPR036866">
    <property type="entry name" value="RibonucZ/Hydroxyglut_hydro"/>
</dbReference>
<accession>K6P244</accession>
<dbReference type="EMBL" id="AENY02000002">
    <property type="protein sequence ID" value="EKP95135.1"/>
    <property type="molecule type" value="Genomic_DNA"/>
</dbReference>
<dbReference type="SMART" id="SM00849">
    <property type="entry name" value="Lactamase_B"/>
    <property type="match status" value="1"/>
</dbReference>
<dbReference type="eggNOG" id="COG0491">
    <property type="taxonomic scope" value="Bacteria"/>
</dbReference>
<reference evidence="2" key="1">
    <citation type="submission" date="2010-10" db="EMBL/GenBank/DDBJ databases">
        <authorList>
            <consortium name="US DOE Joint Genome Institute (JGI-PGF)"/>
            <person name="Lucas S."/>
            <person name="Copeland A."/>
            <person name="Lapidus A."/>
            <person name="Bruce D."/>
            <person name="Goodwin L."/>
            <person name="Pitluck S."/>
            <person name="Kyrpides N."/>
            <person name="Mavromatis K."/>
            <person name="Detter J.C."/>
            <person name="Han C."/>
            <person name="Land M."/>
            <person name="Hauser L."/>
            <person name="Markowitz V."/>
            <person name="Cheng J.-F."/>
            <person name="Hugenholtz P."/>
            <person name="Woyke T."/>
            <person name="Wu D."/>
            <person name="Pukall R."/>
            <person name="Wahrenburg C."/>
            <person name="Brambilla E."/>
            <person name="Klenk H.-P."/>
            <person name="Eisen J.A."/>
        </authorList>
    </citation>
    <scope>NUCLEOTIDE SEQUENCE [LARGE SCALE GENOMIC DNA]</scope>
    <source>
        <strain evidence="2">DSM 13965</strain>
    </source>
</reference>
<name>K6P244_9FIRM</name>
<dbReference type="STRING" id="867903.ThesuDRAFT_00864"/>
<reference evidence="2" key="2">
    <citation type="submission" date="2012-10" db="EMBL/GenBank/DDBJ databases">
        <title>Improved high-quality draft of Thermaerobacter subterraneus C21, DSM 13965.</title>
        <authorList>
            <consortium name="DOE Joint Genome Institute"/>
            <person name="Eisen J."/>
            <person name="Huntemann M."/>
            <person name="Wei C.-L."/>
            <person name="Han J."/>
            <person name="Detter J.C."/>
            <person name="Han C."/>
            <person name="Tapia R."/>
            <person name="Chen A."/>
            <person name="Kyrpides N."/>
            <person name="Mavromatis K."/>
            <person name="Markowitz V."/>
            <person name="Szeto E."/>
            <person name="Ivanova N."/>
            <person name="Mikhailova N."/>
            <person name="Ovchinnikova G."/>
            <person name="Pagani I."/>
            <person name="Pati A."/>
            <person name="Goodwin L."/>
            <person name="Nordberg H.P."/>
            <person name="Cantor M.N."/>
            <person name="Hua S.X."/>
            <person name="Woyke T."/>
            <person name="Eisen J."/>
            <person name="Klenk H.-P."/>
        </authorList>
    </citation>
    <scope>NUCLEOTIDE SEQUENCE [LARGE SCALE GENOMIC DNA]</scope>
    <source>
        <strain evidence="2">DSM 13965</strain>
    </source>
</reference>
<gene>
    <name evidence="2" type="ORF">ThesuDRAFT_00864</name>
</gene>
<dbReference type="PANTHER" id="PTHR42951">
    <property type="entry name" value="METALLO-BETA-LACTAMASE DOMAIN-CONTAINING"/>
    <property type="match status" value="1"/>
</dbReference>
<organism evidence="2 3">
    <name type="scientific">Thermaerobacter subterraneus DSM 13965</name>
    <dbReference type="NCBI Taxonomy" id="867903"/>
    <lineage>
        <taxon>Bacteria</taxon>
        <taxon>Bacillati</taxon>
        <taxon>Bacillota</taxon>
        <taxon>Clostridia</taxon>
        <taxon>Eubacteriales</taxon>
        <taxon>Clostridiales Family XVII. Incertae Sedis</taxon>
        <taxon>Thermaerobacter</taxon>
    </lineage>
</organism>
<dbReference type="Gene3D" id="3.60.15.10">
    <property type="entry name" value="Ribonuclease Z/Hydroxyacylglutathione hydrolase-like"/>
    <property type="match status" value="1"/>
</dbReference>
<sequence>MTANVSDRGAGWVAPDTFVVDLREGGQAERTAGFLIRAPRPALIEAGGRAGVQAWLEALEQQGIPRDEIAYIILTHIHLDHAAGAGTLARLLPRAQVVVHPRGARHLQDPTRLVQGARTIFGDRLESLFGLPEPVAAERMLTPEDGETLDLGAGHRLRFIAAGGHARHQYMILDEGTGALVTADEAGVRYPALSRRLGRDYLLPSTAPNQFDPELMLQSARRLPQLRPATMLLPHFAATSLSPEEIAERLEEQVPLFVACGQVDGRPAGPEETRRRLAEHIRRDAEAHGLDWAEVEPAVALDLDICAFGIADYLQRRAQGKA</sequence>
<dbReference type="InterPro" id="IPR037482">
    <property type="entry name" value="ST1585_MBL-fold"/>
</dbReference>
<dbReference type="CDD" id="cd07726">
    <property type="entry name" value="ST1585-like_MBL-fold"/>
    <property type="match status" value="1"/>
</dbReference>
<evidence type="ECO:0000313" key="3">
    <source>
        <dbReference type="Proteomes" id="UP000005710"/>
    </source>
</evidence>
<evidence type="ECO:0000259" key="1">
    <source>
        <dbReference type="SMART" id="SM00849"/>
    </source>
</evidence>
<proteinExistence type="predicted"/>
<dbReference type="RefSeq" id="WP_006903139.1">
    <property type="nucleotide sequence ID" value="NZ_JH976535.1"/>
</dbReference>
<feature type="domain" description="Metallo-beta-lactamase" evidence="1">
    <location>
        <begin position="8"/>
        <end position="235"/>
    </location>
</feature>
<keyword evidence="3" id="KW-1185">Reference proteome</keyword>
<comment type="caution">
    <text evidence="2">The sequence shown here is derived from an EMBL/GenBank/DDBJ whole genome shotgun (WGS) entry which is preliminary data.</text>
</comment>
<evidence type="ECO:0000313" key="2">
    <source>
        <dbReference type="EMBL" id="EKP95135.1"/>
    </source>
</evidence>
<dbReference type="Pfam" id="PF00753">
    <property type="entry name" value="Lactamase_B"/>
    <property type="match status" value="1"/>
</dbReference>
<dbReference type="PANTHER" id="PTHR42951:SF22">
    <property type="entry name" value="METALLO BETA-LACTAMASE SUPERFAMILY LIPOPROTEIN"/>
    <property type="match status" value="1"/>
</dbReference>
<protein>
    <submittedName>
        <fullName evidence="2">Flavoprotein</fullName>
    </submittedName>
</protein>
<dbReference type="InterPro" id="IPR050855">
    <property type="entry name" value="NDM-1-like"/>
</dbReference>
<dbReference type="SUPFAM" id="SSF56281">
    <property type="entry name" value="Metallo-hydrolase/oxidoreductase"/>
    <property type="match status" value="1"/>
</dbReference>